<dbReference type="GO" id="GO:0006352">
    <property type="term" value="P:DNA-templated transcription initiation"/>
    <property type="evidence" value="ECO:0007669"/>
    <property type="project" value="InterPro"/>
</dbReference>
<feature type="region of interest" description="Disordered" evidence="7">
    <location>
        <begin position="107"/>
        <end position="129"/>
    </location>
</feature>
<dbReference type="InterPro" id="IPR013325">
    <property type="entry name" value="RNA_pol_sigma_r2"/>
</dbReference>
<dbReference type="RefSeq" id="WP_106446710.1">
    <property type="nucleotide sequence ID" value="NZ_CP027669.1"/>
</dbReference>
<dbReference type="PANTHER" id="PTHR43133">
    <property type="entry name" value="RNA POLYMERASE ECF-TYPE SIGMA FACTO"/>
    <property type="match status" value="1"/>
</dbReference>
<accession>A0A2S0N1E0</accession>
<proteinExistence type="inferred from homology"/>
<evidence type="ECO:0000256" key="7">
    <source>
        <dbReference type="SAM" id="MobiDB-lite"/>
    </source>
</evidence>
<evidence type="ECO:0000256" key="1">
    <source>
        <dbReference type="ARBA" id="ARBA00010641"/>
    </source>
</evidence>
<evidence type="ECO:0000256" key="2">
    <source>
        <dbReference type="ARBA" id="ARBA00023015"/>
    </source>
</evidence>
<dbReference type="EMBL" id="CP027669">
    <property type="protein sequence ID" value="AVO41733.1"/>
    <property type="molecule type" value="Genomic_DNA"/>
</dbReference>
<dbReference type="InterPro" id="IPR014284">
    <property type="entry name" value="RNA_pol_sigma-70_dom"/>
</dbReference>
<dbReference type="OrthoDB" id="9780326at2"/>
<dbReference type="GO" id="GO:0016987">
    <property type="term" value="F:sigma factor activity"/>
    <property type="evidence" value="ECO:0007669"/>
    <property type="project" value="UniProtKB-KW"/>
</dbReference>
<protein>
    <recommendedName>
        <fullName evidence="6">RNA polymerase sigma factor</fullName>
    </recommendedName>
</protein>
<dbReference type="Gene3D" id="1.10.1740.10">
    <property type="match status" value="1"/>
</dbReference>
<dbReference type="InterPro" id="IPR013324">
    <property type="entry name" value="RNA_pol_sigma_r3/r4-like"/>
</dbReference>
<dbReference type="KEGG" id="simp:C6571_10960"/>
<dbReference type="AlphaFoldDB" id="A0A2S0N1E0"/>
<dbReference type="Pfam" id="PF04542">
    <property type="entry name" value="Sigma70_r2"/>
    <property type="match status" value="1"/>
</dbReference>
<dbReference type="InterPro" id="IPR039425">
    <property type="entry name" value="RNA_pol_sigma-70-like"/>
</dbReference>
<dbReference type="Proteomes" id="UP000239326">
    <property type="component" value="Chromosome"/>
</dbReference>
<dbReference type="NCBIfam" id="NF008888">
    <property type="entry name" value="PRK11922.1"/>
    <property type="match status" value="1"/>
</dbReference>
<dbReference type="InterPro" id="IPR007627">
    <property type="entry name" value="RNA_pol_sigma70_r2"/>
</dbReference>
<evidence type="ECO:0000256" key="5">
    <source>
        <dbReference type="ARBA" id="ARBA00023163"/>
    </source>
</evidence>
<evidence type="ECO:0000256" key="4">
    <source>
        <dbReference type="ARBA" id="ARBA00023125"/>
    </source>
</evidence>
<dbReference type="InterPro" id="IPR000838">
    <property type="entry name" value="RNA_pol_sigma70_ECF_CS"/>
</dbReference>
<dbReference type="PANTHER" id="PTHR43133:SF51">
    <property type="entry name" value="RNA POLYMERASE SIGMA FACTOR"/>
    <property type="match status" value="1"/>
</dbReference>
<evidence type="ECO:0000313" key="11">
    <source>
        <dbReference type="Proteomes" id="UP000239326"/>
    </source>
</evidence>
<dbReference type="Gene3D" id="1.10.10.10">
    <property type="entry name" value="Winged helix-like DNA-binding domain superfamily/Winged helix DNA-binding domain"/>
    <property type="match status" value="1"/>
</dbReference>
<evidence type="ECO:0000313" key="10">
    <source>
        <dbReference type="EMBL" id="AVO41733.1"/>
    </source>
</evidence>
<dbReference type="SUPFAM" id="SSF88946">
    <property type="entry name" value="Sigma2 domain of RNA polymerase sigma factors"/>
    <property type="match status" value="1"/>
</dbReference>
<comment type="similarity">
    <text evidence="1 6">Belongs to the sigma-70 factor family. ECF subfamily.</text>
</comment>
<evidence type="ECO:0000256" key="3">
    <source>
        <dbReference type="ARBA" id="ARBA00023082"/>
    </source>
</evidence>
<dbReference type="NCBIfam" id="TIGR02937">
    <property type="entry name" value="sigma70-ECF"/>
    <property type="match status" value="1"/>
</dbReference>
<dbReference type="PROSITE" id="PS01063">
    <property type="entry name" value="SIGMA70_ECF"/>
    <property type="match status" value="1"/>
</dbReference>
<evidence type="ECO:0000259" key="9">
    <source>
        <dbReference type="Pfam" id="PF08281"/>
    </source>
</evidence>
<dbReference type="SUPFAM" id="SSF88659">
    <property type="entry name" value="Sigma3 and sigma4 domains of RNA polymerase sigma factors"/>
    <property type="match status" value="1"/>
</dbReference>
<organism evidence="10 11">
    <name type="scientific">Simplicispira suum</name>
    <dbReference type="NCBI Taxonomy" id="2109915"/>
    <lineage>
        <taxon>Bacteria</taxon>
        <taxon>Pseudomonadati</taxon>
        <taxon>Pseudomonadota</taxon>
        <taxon>Betaproteobacteria</taxon>
        <taxon>Burkholderiales</taxon>
        <taxon>Comamonadaceae</taxon>
        <taxon>Simplicispira</taxon>
    </lineage>
</organism>
<dbReference type="InterPro" id="IPR013249">
    <property type="entry name" value="RNA_pol_sigma70_r4_t2"/>
</dbReference>
<keyword evidence="2 6" id="KW-0805">Transcription regulation</keyword>
<gene>
    <name evidence="10" type="ORF">C6571_10960</name>
</gene>
<feature type="domain" description="RNA polymerase sigma-70 region 2" evidence="8">
    <location>
        <begin position="38"/>
        <end position="104"/>
    </location>
</feature>
<reference evidence="10 11" key="1">
    <citation type="submission" date="2018-03" db="EMBL/GenBank/DDBJ databases">
        <title>Genome sequencing of Simplicispira sp.</title>
        <authorList>
            <person name="Kim S.-J."/>
            <person name="Heo J."/>
            <person name="Kwon S.-W."/>
        </authorList>
    </citation>
    <scope>NUCLEOTIDE SEQUENCE [LARGE SCALE GENOMIC DNA]</scope>
    <source>
        <strain evidence="10 11">SC1-8</strain>
    </source>
</reference>
<feature type="domain" description="RNA polymerase sigma factor 70 region 4 type 2" evidence="9">
    <location>
        <begin position="145"/>
        <end position="197"/>
    </location>
</feature>
<dbReference type="Pfam" id="PF08281">
    <property type="entry name" value="Sigma70_r4_2"/>
    <property type="match status" value="1"/>
</dbReference>
<dbReference type="GO" id="GO:0003677">
    <property type="term" value="F:DNA binding"/>
    <property type="evidence" value="ECO:0007669"/>
    <property type="project" value="UniProtKB-KW"/>
</dbReference>
<keyword evidence="11" id="KW-1185">Reference proteome</keyword>
<keyword evidence="4 6" id="KW-0238">DNA-binding</keyword>
<dbReference type="InterPro" id="IPR036388">
    <property type="entry name" value="WH-like_DNA-bd_sf"/>
</dbReference>
<keyword evidence="3 6" id="KW-0731">Sigma factor</keyword>
<evidence type="ECO:0000256" key="6">
    <source>
        <dbReference type="RuleBase" id="RU000716"/>
    </source>
</evidence>
<name>A0A2S0N1E0_9BURK</name>
<sequence>MHPSSLSSALLKPLPTGSDEQLVASARQGEQSAFETIMRRHNRLLFRAARGVVSDDAEAQDVVQETYLRAFTRLQDFQGNASLGTWLARIAINLALDVLRRRSRSVPTDFTQDVDHEPSPEHMMSFSAPKSASPESAAARTELRNLLQSAIEGLPPIYRSVFMLRAVQEMSVDEAAYCLQVSDAVVKTRYLRARSMLRDALGAQIESHAESVFAFAGERCDQVVRHVLAELEQRNRIVRP</sequence>
<evidence type="ECO:0000259" key="8">
    <source>
        <dbReference type="Pfam" id="PF04542"/>
    </source>
</evidence>
<keyword evidence="5 6" id="KW-0804">Transcription</keyword>